<evidence type="ECO:0000313" key="1">
    <source>
        <dbReference type="EMBL" id="CAJ1403778.1"/>
    </source>
</evidence>
<organism evidence="1 2">
    <name type="scientific">Effrenium voratum</name>
    <dbReference type="NCBI Taxonomy" id="2562239"/>
    <lineage>
        <taxon>Eukaryota</taxon>
        <taxon>Sar</taxon>
        <taxon>Alveolata</taxon>
        <taxon>Dinophyceae</taxon>
        <taxon>Suessiales</taxon>
        <taxon>Symbiodiniaceae</taxon>
        <taxon>Effrenium</taxon>
    </lineage>
</organism>
<gene>
    <name evidence="1" type="ORF">EVOR1521_LOCUS26368</name>
</gene>
<name>A0AA36NIN9_9DINO</name>
<protein>
    <submittedName>
        <fullName evidence="1">Uncharacterized protein</fullName>
    </submittedName>
</protein>
<keyword evidence="2" id="KW-1185">Reference proteome</keyword>
<reference evidence="1" key="1">
    <citation type="submission" date="2023-08" db="EMBL/GenBank/DDBJ databases">
        <authorList>
            <person name="Chen Y."/>
            <person name="Shah S."/>
            <person name="Dougan E. K."/>
            <person name="Thang M."/>
            <person name="Chan C."/>
        </authorList>
    </citation>
    <scope>NUCLEOTIDE SEQUENCE</scope>
</reference>
<comment type="caution">
    <text evidence="1">The sequence shown here is derived from an EMBL/GenBank/DDBJ whole genome shotgun (WGS) entry which is preliminary data.</text>
</comment>
<proteinExistence type="predicted"/>
<dbReference type="AlphaFoldDB" id="A0AA36NIN9"/>
<dbReference type="SUPFAM" id="SSF56059">
    <property type="entry name" value="Glutathione synthetase ATP-binding domain-like"/>
    <property type="match status" value="1"/>
</dbReference>
<sequence length="550" mass="61138">MKQAHLWLGFEVNFELQSAAFVVWLLEWFRPYHWETAGTDTDKEPSMMTFFVCPSSDVSHFGDAVETWRKVPAIFDSALGVSMRCAEEAGASPAEAAAAAERFLSAVLPDGIWVILASEHEESFQLARSLAARAPAGLGRALRTVALDLFDSDLTHAEGQCLDAGQACFSDFGFNAEAAVIPNQVLAVLFRRSSSEASKGFGLVLRCRQDVPELQKGEEPLDAVEMHLAQFFEAAKLGFPLCNVFEAIRRSELRTALDVAASIDETTSYEEFLTLRRGLPSPELSVFEDKIQLRKLLQQLGIPHTPTIYMSNTDPNILPHIDAQPTFVVKPSHMTESEHVVVVEDGRYSFDVFSNGELQKLKGQEVDKAALQRRVAEAWNLSAFAWECQAVLAARPGVIVEQLITAQLDPSSTKRRVEEARAHVVWGRTVALEWAVNRIGSLTMHVELDYLGRHSLATDNVWATHLGEAAFDDPDAWAQMVQAHFCLKRVMGLAERAALKARVDHLRVDVLVQDACEKLYVSEVELFPAVPFSPSAMASIERRWIRGYLL</sequence>
<evidence type="ECO:0000313" key="2">
    <source>
        <dbReference type="Proteomes" id="UP001178507"/>
    </source>
</evidence>
<dbReference type="Proteomes" id="UP001178507">
    <property type="component" value="Unassembled WGS sequence"/>
</dbReference>
<dbReference type="EMBL" id="CAUJNA010003509">
    <property type="protein sequence ID" value="CAJ1403778.1"/>
    <property type="molecule type" value="Genomic_DNA"/>
</dbReference>
<accession>A0AA36NIN9</accession>